<feature type="region of interest" description="Disordered" evidence="7">
    <location>
        <begin position="163"/>
        <end position="349"/>
    </location>
</feature>
<dbReference type="Proteomes" id="UP000829196">
    <property type="component" value="Unassembled WGS sequence"/>
</dbReference>
<keyword evidence="5" id="KW-0206">Cytoskeleton</keyword>
<comment type="subcellular location">
    <subcellularLocation>
        <location evidence="1">Cytoplasm</location>
        <location evidence="1">Cytoskeleton</location>
    </subcellularLocation>
</comment>
<accession>A0A8T3BXL9</accession>
<evidence type="ECO:0000313" key="9">
    <source>
        <dbReference type="EMBL" id="KAI0524036.1"/>
    </source>
</evidence>
<reference evidence="9" key="1">
    <citation type="journal article" date="2022" name="Front. Genet.">
        <title>Chromosome-Scale Assembly of the Dendrobium nobile Genome Provides Insights Into the Molecular Mechanism of the Biosynthesis of the Medicinal Active Ingredient of Dendrobium.</title>
        <authorList>
            <person name="Xu Q."/>
            <person name="Niu S.-C."/>
            <person name="Li K.-L."/>
            <person name="Zheng P.-J."/>
            <person name="Zhang X.-J."/>
            <person name="Jia Y."/>
            <person name="Liu Y."/>
            <person name="Niu Y.-X."/>
            <person name="Yu L.-H."/>
            <person name="Chen D.-F."/>
            <person name="Zhang G.-Q."/>
        </authorList>
    </citation>
    <scope>NUCLEOTIDE SEQUENCE</scope>
    <source>
        <tissue evidence="9">Leaf</tissue>
    </source>
</reference>
<protein>
    <recommendedName>
        <fullName evidence="8">TPX2 C-terminal domain-containing protein</fullName>
    </recommendedName>
</protein>
<feature type="domain" description="TPX2 C-terminal" evidence="8">
    <location>
        <begin position="367"/>
        <end position="438"/>
    </location>
</feature>
<dbReference type="SMR" id="A0A8T3BXL9"/>
<dbReference type="Pfam" id="PF06886">
    <property type="entry name" value="TPX2"/>
    <property type="match status" value="1"/>
</dbReference>
<evidence type="ECO:0000256" key="3">
    <source>
        <dbReference type="ARBA" id="ARBA00022490"/>
    </source>
</evidence>
<evidence type="ECO:0000259" key="8">
    <source>
        <dbReference type="Pfam" id="PF06886"/>
    </source>
</evidence>
<feature type="coiled-coil region" evidence="6">
    <location>
        <begin position="382"/>
        <end position="409"/>
    </location>
</feature>
<feature type="compositionally biased region" description="Polar residues" evidence="7">
    <location>
        <begin position="252"/>
        <end position="269"/>
    </location>
</feature>
<evidence type="ECO:0000256" key="4">
    <source>
        <dbReference type="ARBA" id="ARBA00022701"/>
    </source>
</evidence>
<dbReference type="PANTHER" id="PTHR47067">
    <property type="entry name" value="TPX2 (TARGETING PROTEIN FOR XKLP2) PROTEIN FAMILY-RELATED"/>
    <property type="match status" value="1"/>
</dbReference>
<dbReference type="InterPro" id="IPR027329">
    <property type="entry name" value="TPX2_C"/>
</dbReference>
<keyword evidence="6" id="KW-0175">Coiled coil</keyword>
<evidence type="ECO:0000256" key="1">
    <source>
        <dbReference type="ARBA" id="ARBA00004245"/>
    </source>
</evidence>
<evidence type="ECO:0000256" key="6">
    <source>
        <dbReference type="SAM" id="Coils"/>
    </source>
</evidence>
<comment type="similarity">
    <text evidence="2">Belongs to the TPX2 family.</text>
</comment>
<feature type="compositionally biased region" description="Low complexity" evidence="7">
    <location>
        <begin position="291"/>
        <end position="302"/>
    </location>
</feature>
<feature type="compositionally biased region" description="Polar residues" evidence="7">
    <location>
        <begin position="469"/>
        <end position="478"/>
    </location>
</feature>
<feature type="compositionally biased region" description="Low complexity" evidence="7">
    <location>
        <begin position="486"/>
        <end position="498"/>
    </location>
</feature>
<feature type="compositionally biased region" description="Polar residues" evidence="7">
    <location>
        <begin position="223"/>
        <end position="235"/>
    </location>
</feature>
<dbReference type="OrthoDB" id="758458at2759"/>
<dbReference type="EMBL" id="JAGYWB010000004">
    <property type="protein sequence ID" value="KAI0524036.1"/>
    <property type="molecule type" value="Genomic_DNA"/>
</dbReference>
<dbReference type="InterPro" id="IPR044216">
    <property type="entry name" value="WDL7"/>
</dbReference>
<comment type="caution">
    <text evidence="9">The sequence shown here is derived from an EMBL/GenBank/DDBJ whole genome shotgun (WGS) entry which is preliminary data.</text>
</comment>
<dbReference type="AlphaFoldDB" id="A0A8T3BXL9"/>
<feature type="compositionally biased region" description="Basic and acidic residues" evidence="7">
    <location>
        <begin position="320"/>
        <end position="347"/>
    </location>
</feature>
<keyword evidence="4" id="KW-0493">Microtubule</keyword>
<feature type="compositionally biased region" description="Basic and acidic residues" evidence="7">
    <location>
        <begin position="203"/>
        <end position="222"/>
    </location>
</feature>
<evidence type="ECO:0000256" key="5">
    <source>
        <dbReference type="ARBA" id="ARBA00023212"/>
    </source>
</evidence>
<dbReference type="GO" id="GO:0005874">
    <property type="term" value="C:microtubule"/>
    <property type="evidence" value="ECO:0007669"/>
    <property type="project" value="UniProtKB-KW"/>
</dbReference>
<organism evidence="9 10">
    <name type="scientific">Dendrobium nobile</name>
    <name type="common">Orchid</name>
    <dbReference type="NCBI Taxonomy" id="94219"/>
    <lineage>
        <taxon>Eukaryota</taxon>
        <taxon>Viridiplantae</taxon>
        <taxon>Streptophyta</taxon>
        <taxon>Embryophyta</taxon>
        <taxon>Tracheophyta</taxon>
        <taxon>Spermatophyta</taxon>
        <taxon>Magnoliopsida</taxon>
        <taxon>Liliopsida</taxon>
        <taxon>Asparagales</taxon>
        <taxon>Orchidaceae</taxon>
        <taxon>Epidendroideae</taxon>
        <taxon>Malaxideae</taxon>
        <taxon>Dendrobiinae</taxon>
        <taxon>Dendrobium</taxon>
    </lineage>
</organism>
<keyword evidence="10" id="KW-1185">Reference proteome</keyword>
<evidence type="ECO:0000256" key="2">
    <source>
        <dbReference type="ARBA" id="ARBA00005885"/>
    </source>
</evidence>
<evidence type="ECO:0000256" key="7">
    <source>
        <dbReference type="SAM" id="MobiDB-lite"/>
    </source>
</evidence>
<feature type="compositionally biased region" description="Polar residues" evidence="7">
    <location>
        <begin position="442"/>
        <end position="455"/>
    </location>
</feature>
<name>A0A8T3BXL9_DENNO</name>
<dbReference type="PANTHER" id="PTHR47067:SF6">
    <property type="entry name" value="PROTEIN WVD2-LIKE 7"/>
    <property type="match status" value="1"/>
</dbReference>
<gene>
    <name evidence="9" type="ORF">KFK09_003400</name>
</gene>
<keyword evidence="3" id="KW-0963">Cytoplasm</keyword>
<evidence type="ECO:0000313" key="10">
    <source>
        <dbReference type="Proteomes" id="UP000829196"/>
    </source>
</evidence>
<proteinExistence type="inferred from homology"/>
<sequence length="567" mass="63151">MAGEIEECITHQAESLSSGSISFGRFELESLSWEKRSSFSHNRYLEEVEKYSTPGSVTRKKEYFEAHFKKKALLHQVSVENQEETETKHAESSSSVDNYRVMEDFMCHGDSKLVEVSWDDRDAPAVSDEHEAVELQKEEMSLIENTGFPSFNSEKHTELFTEPLTSDDALQSQAGDNGVQLDEGSLCGIVEDKTLDSNANSEKLADNRDASSKNRETKKKNESIQMKNQNVSMKISDTVEQKAGKSKFKPNLPTQQMSKKPSRNGSSVSYGKLKKADKQNTPAKLENQIPSEVSSSTSTENVNFKKMASRNMKAQVNSELKSEEGVRAKKAEVMSHPVERRASDMRQHVNRVKLISKAEDKQTSAVFKFKSSERAEKRKEYYLKLEEKLHAKEAEITKIQARTEEVKEAEMKQFRKSLNFKATPMPSFYHETASKVSEGKKTSTILAKSPTTQIKCATPVQPSHEKSLPSPTSNQQTPVLCEPHGSTQPVSPSVSSSTDKVDGTETSNYSAKKPNVLKGEEKGKLNSSQTQGNGMRKKEVSKNRMRSGVVGKMKGIDGGNLAVHVAS</sequence>
<feature type="region of interest" description="Disordered" evidence="7">
    <location>
        <begin position="432"/>
        <end position="567"/>
    </location>
</feature>